<comment type="caution">
    <text evidence="1">The sequence shown here is derived from an EMBL/GenBank/DDBJ whole genome shotgun (WGS) entry which is preliminary data.</text>
</comment>
<dbReference type="AlphaFoldDB" id="A0AAN9LIW6"/>
<proteinExistence type="predicted"/>
<organism evidence="1 2">
    <name type="scientific">Canavalia gladiata</name>
    <name type="common">Sword bean</name>
    <name type="synonym">Dolichos gladiatus</name>
    <dbReference type="NCBI Taxonomy" id="3824"/>
    <lineage>
        <taxon>Eukaryota</taxon>
        <taxon>Viridiplantae</taxon>
        <taxon>Streptophyta</taxon>
        <taxon>Embryophyta</taxon>
        <taxon>Tracheophyta</taxon>
        <taxon>Spermatophyta</taxon>
        <taxon>Magnoliopsida</taxon>
        <taxon>eudicotyledons</taxon>
        <taxon>Gunneridae</taxon>
        <taxon>Pentapetalae</taxon>
        <taxon>rosids</taxon>
        <taxon>fabids</taxon>
        <taxon>Fabales</taxon>
        <taxon>Fabaceae</taxon>
        <taxon>Papilionoideae</taxon>
        <taxon>50 kb inversion clade</taxon>
        <taxon>NPAAA clade</taxon>
        <taxon>indigoferoid/millettioid clade</taxon>
        <taxon>Phaseoleae</taxon>
        <taxon>Canavalia</taxon>
    </lineage>
</organism>
<dbReference type="EMBL" id="JAYMYQ010000004">
    <property type="protein sequence ID" value="KAK7336446.1"/>
    <property type="molecule type" value="Genomic_DNA"/>
</dbReference>
<evidence type="ECO:0000313" key="2">
    <source>
        <dbReference type="Proteomes" id="UP001367508"/>
    </source>
</evidence>
<sequence length="113" mass="13163">MPMSQVIVERVIRHYQLVSVEVLVEVVGYSQTWFEPLRNDQMETSLSHTEMATFQSYTDDNVSRTQLGIGTVSRPHQSDIANCFQRPAWNWAPCALNKQHRRTCHCRYVIHIS</sequence>
<dbReference type="Proteomes" id="UP001367508">
    <property type="component" value="Unassembled WGS sequence"/>
</dbReference>
<evidence type="ECO:0000313" key="1">
    <source>
        <dbReference type="EMBL" id="KAK7336446.1"/>
    </source>
</evidence>
<name>A0AAN9LIW6_CANGL</name>
<reference evidence="1 2" key="1">
    <citation type="submission" date="2024-01" db="EMBL/GenBank/DDBJ databases">
        <title>The genomes of 5 underutilized Papilionoideae crops provide insights into root nodulation and disease resistanc.</title>
        <authorList>
            <person name="Jiang F."/>
        </authorList>
    </citation>
    <scope>NUCLEOTIDE SEQUENCE [LARGE SCALE GENOMIC DNA]</scope>
    <source>
        <strain evidence="1">LVBAO_FW01</strain>
        <tissue evidence="1">Leaves</tissue>
    </source>
</reference>
<accession>A0AAN9LIW6</accession>
<keyword evidence="2" id="KW-1185">Reference proteome</keyword>
<gene>
    <name evidence="1" type="ORF">VNO77_16988</name>
</gene>
<protein>
    <submittedName>
        <fullName evidence="1">Uncharacterized protein</fullName>
    </submittedName>
</protein>